<dbReference type="EMBL" id="BEGY01000038">
    <property type="protein sequence ID" value="GAX79015.1"/>
    <property type="molecule type" value="Genomic_DNA"/>
</dbReference>
<feature type="domain" description="Purple acid phosphatase N-terminal" evidence="9">
    <location>
        <begin position="61"/>
        <end position="198"/>
    </location>
</feature>
<dbReference type="EC" id="3.1.3.2" evidence="5"/>
<dbReference type="InterPro" id="IPR025733">
    <property type="entry name" value="PAPs_C"/>
</dbReference>
<evidence type="ECO:0000256" key="1">
    <source>
        <dbReference type="ARBA" id="ARBA00008723"/>
    </source>
</evidence>
<evidence type="ECO:0000256" key="4">
    <source>
        <dbReference type="ARBA" id="ARBA00023180"/>
    </source>
</evidence>
<evidence type="ECO:0000256" key="5">
    <source>
        <dbReference type="RuleBase" id="RU361203"/>
    </source>
</evidence>
<evidence type="ECO:0000259" key="8">
    <source>
        <dbReference type="Pfam" id="PF14008"/>
    </source>
</evidence>
<dbReference type="Proteomes" id="UP000232323">
    <property type="component" value="Unassembled WGS sequence"/>
</dbReference>
<keyword evidence="2 5" id="KW-0732">Signal</keyword>
<dbReference type="PANTHER" id="PTHR22953">
    <property type="entry name" value="ACID PHOSPHATASE RELATED"/>
    <property type="match status" value="1"/>
</dbReference>
<name>A0A250X7H9_9CHLO</name>
<feature type="region of interest" description="Disordered" evidence="6">
    <location>
        <begin position="600"/>
        <end position="621"/>
    </location>
</feature>
<dbReference type="Pfam" id="PF16656">
    <property type="entry name" value="Pur_ac_phosph_N"/>
    <property type="match status" value="1"/>
</dbReference>
<evidence type="ECO:0000256" key="3">
    <source>
        <dbReference type="ARBA" id="ARBA00022801"/>
    </source>
</evidence>
<dbReference type="InterPro" id="IPR004843">
    <property type="entry name" value="Calcineurin-like_PHP"/>
</dbReference>
<keyword evidence="3 5" id="KW-0378">Hydrolase</keyword>
<dbReference type="Gene3D" id="2.60.40.380">
    <property type="entry name" value="Purple acid phosphatase-like, N-terminal"/>
    <property type="match status" value="1"/>
</dbReference>
<evidence type="ECO:0000256" key="2">
    <source>
        <dbReference type="ARBA" id="ARBA00022729"/>
    </source>
</evidence>
<dbReference type="InterPro" id="IPR039331">
    <property type="entry name" value="PAPs-like"/>
</dbReference>
<evidence type="ECO:0000259" key="9">
    <source>
        <dbReference type="Pfam" id="PF16656"/>
    </source>
</evidence>
<keyword evidence="11" id="KW-1185">Reference proteome</keyword>
<dbReference type="SUPFAM" id="SSF56300">
    <property type="entry name" value="Metallo-dependent phosphatases"/>
    <property type="match status" value="1"/>
</dbReference>
<dbReference type="Pfam" id="PF00149">
    <property type="entry name" value="Metallophos"/>
    <property type="match status" value="1"/>
</dbReference>
<dbReference type="GO" id="GO:0046872">
    <property type="term" value="F:metal ion binding"/>
    <property type="evidence" value="ECO:0007669"/>
    <property type="project" value="InterPro"/>
</dbReference>
<keyword evidence="4" id="KW-0325">Glycoprotein</keyword>
<feature type="chain" id="PRO_5011811954" description="Purple acid phosphatase" evidence="5">
    <location>
        <begin position="21"/>
        <end position="658"/>
    </location>
</feature>
<sequence>MRTASCALIAASLLFSCANAILSSTSGSISYTYAQANGNDPLGSPDLPLQSLARSVPGLVPDQVKVIHWGNNSYLISWLSSNGQIGPSVVPPPANLVQSMVFYSSNDKYLNTSNTSTVMNASGISLTYTYDYTKDVTKGYLEVDYAHGPGPTLLPINYVSGVIHHVLVEGLMPSTTYYYKVGDPRYYNGVSGILSFKTLGALVPTPSKPSVYPFRLGIIADVGQTYNTSAVLARLMEVEIDAVALIGDFTYADNYDADGCMYYSYLGVGHCPFTYPEGDIGEQTYQPRWDTFGRLSEPLLSKTPFFFTNGNHEIEELPTGARFTSVNARYPGPPAAEIYSSIIHDFTNQLYLQTIVQGQPTDDEFDPMGAYKNMFYSADVPGAKLIFLTTFIGGDDFSSSSVQYKWFLSELKKVNRTLTPWLIVNFHFPMYTSYAGSYLGVECFRQSYEPLFYQYGVDLVFNGHVHSYERTNPVYNYSLNSCGTVHMTVGDGGNNEGITEYYNDEVISHLPYCAPGKSTTRVFPEWQPQACFSYPAPGGAYCYTSQPDWSAYRSPSWGFGVLTILNETTAHWLWNNTDIGSTAFDEAYFTHNPACLNGVGAPPEPPSVEAPPPEKTHHMKPPRHAHIAHKHRHHPPPPMKKHHHHHLKKAGMAVEMPL</sequence>
<feature type="domain" description="Purple acid phosphatase C-terminal" evidence="8">
    <location>
        <begin position="544"/>
        <end position="585"/>
    </location>
</feature>
<proteinExistence type="inferred from homology"/>
<dbReference type="InterPro" id="IPR008963">
    <property type="entry name" value="Purple_acid_Pase-like_N"/>
</dbReference>
<dbReference type="CDD" id="cd00839">
    <property type="entry name" value="MPP_PAPs"/>
    <property type="match status" value="1"/>
</dbReference>
<evidence type="ECO:0000313" key="10">
    <source>
        <dbReference type="EMBL" id="GAX79015.1"/>
    </source>
</evidence>
<dbReference type="InterPro" id="IPR015914">
    <property type="entry name" value="PAPs_N"/>
</dbReference>
<accession>A0A250X7H9</accession>
<dbReference type="PANTHER" id="PTHR22953:SF153">
    <property type="entry name" value="PURPLE ACID PHOSPHATASE"/>
    <property type="match status" value="1"/>
</dbReference>
<dbReference type="SUPFAM" id="SSF49363">
    <property type="entry name" value="Purple acid phosphatase, N-terminal domain"/>
    <property type="match status" value="1"/>
</dbReference>
<protein>
    <recommendedName>
        <fullName evidence="5">Purple acid phosphatase</fullName>
        <ecNumber evidence="5">3.1.3.2</ecNumber>
    </recommendedName>
</protein>
<feature type="domain" description="Calcineurin-like phosphoesterase" evidence="7">
    <location>
        <begin position="215"/>
        <end position="468"/>
    </location>
</feature>
<reference evidence="10 11" key="1">
    <citation type="submission" date="2017-08" db="EMBL/GenBank/DDBJ databases">
        <title>Acidophilic green algal genome provides insights into adaptation to an acidic environment.</title>
        <authorList>
            <person name="Hirooka S."/>
            <person name="Hirose Y."/>
            <person name="Kanesaki Y."/>
            <person name="Higuchi S."/>
            <person name="Fujiwara T."/>
            <person name="Onuma R."/>
            <person name="Era A."/>
            <person name="Ohbayashi R."/>
            <person name="Uzuka A."/>
            <person name="Nozaki H."/>
            <person name="Yoshikawa H."/>
            <person name="Miyagishima S.Y."/>
        </authorList>
    </citation>
    <scope>NUCLEOTIDE SEQUENCE [LARGE SCALE GENOMIC DNA]</scope>
    <source>
        <strain evidence="10 11">NIES-2499</strain>
    </source>
</reference>
<dbReference type="AlphaFoldDB" id="A0A250X7H9"/>
<dbReference type="InterPro" id="IPR029052">
    <property type="entry name" value="Metallo-depent_PP-like"/>
</dbReference>
<organism evidence="10 11">
    <name type="scientific">Chlamydomonas eustigma</name>
    <dbReference type="NCBI Taxonomy" id="1157962"/>
    <lineage>
        <taxon>Eukaryota</taxon>
        <taxon>Viridiplantae</taxon>
        <taxon>Chlorophyta</taxon>
        <taxon>core chlorophytes</taxon>
        <taxon>Chlorophyceae</taxon>
        <taxon>CS clade</taxon>
        <taxon>Chlamydomonadales</taxon>
        <taxon>Chlamydomonadaceae</taxon>
        <taxon>Chlamydomonas</taxon>
    </lineage>
</organism>
<dbReference type="OrthoDB" id="407721at2759"/>
<dbReference type="PROSITE" id="PS51257">
    <property type="entry name" value="PROKAR_LIPOPROTEIN"/>
    <property type="match status" value="1"/>
</dbReference>
<comment type="caution">
    <text evidence="10">The sequence shown here is derived from an EMBL/GenBank/DDBJ whole genome shotgun (WGS) entry which is preliminary data.</text>
</comment>
<feature type="compositionally biased region" description="Pro residues" evidence="6">
    <location>
        <begin position="602"/>
        <end position="613"/>
    </location>
</feature>
<dbReference type="Gene3D" id="3.60.21.10">
    <property type="match status" value="2"/>
</dbReference>
<dbReference type="InterPro" id="IPR041792">
    <property type="entry name" value="MPP_PAP"/>
</dbReference>
<dbReference type="GO" id="GO:0003993">
    <property type="term" value="F:acid phosphatase activity"/>
    <property type="evidence" value="ECO:0007669"/>
    <property type="project" value="UniProtKB-EC"/>
</dbReference>
<dbReference type="Pfam" id="PF14008">
    <property type="entry name" value="Metallophos_C"/>
    <property type="match status" value="1"/>
</dbReference>
<comment type="similarity">
    <text evidence="1 5">Belongs to the metallophosphoesterase superfamily. Purple acid phosphatase family.</text>
</comment>
<evidence type="ECO:0000259" key="7">
    <source>
        <dbReference type="Pfam" id="PF00149"/>
    </source>
</evidence>
<gene>
    <name evidence="10" type="ORF">CEUSTIGMA_g6455.t1</name>
</gene>
<evidence type="ECO:0000313" key="11">
    <source>
        <dbReference type="Proteomes" id="UP000232323"/>
    </source>
</evidence>
<evidence type="ECO:0000256" key="6">
    <source>
        <dbReference type="SAM" id="MobiDB-lite"/>
    </source>
</evidence>
<feature type="signal peptide" evidence="5">
    <location>
        <begin position="1"/>
        <end position="20"/>
    </location>
</feature>
<comment type="catalytic activity">
    <reaction evidence="5">
        <text>a phosphate monoester + H2O = an alcohol + phosphate</text>
        <dbReference type="Rhea" id="RHEA:15017"/>
        <dbReference type="ChEBI" id="CHEBI:15377"/>
        <dbReference type="ChEBI" id="CHEBI:30879"/>
        <dbReference type="ChEBI" id="CHEBI:43474"/>
        <dbReference type="ChEBI" id="CHEBI:67140"/>
        <dbReference type="EC" id="3.1.3.2"/>
    </reaction>
</comment>
<dbReference type="STRING" id="1157962.A0A250X7H9"/>